<feature type="region of interest" description="Disordered" evidence="1">
    <location>
        <begin position="68"/>
        <end position="108"/>
    </location>
</feature>
<dbReference type="EMBL" id="JACSQK010000002">
    <property type="protein sequence ID" value="MBD7959702.1"/>
    <property type="molecule type" value="Genomic_DNA"/>
</dbReference>
<evidence type="ECO:0000256" key="1">
    <source>
        <dbReference type="SAM" id="MobiDB-lite"/>
    </source>
</evidence>
<evidence type="ECO:0000313" key="2">
    <source>
        <dbReference type="EMBL" id="MBD7959702.1"/>
    </source>
</evidence>
<name>A0ABR8S8A1_9BURK</name>
<dbReference type="Proteomes" id="UP000634919">
    <property type="component" value="Unassembled WGS sequence"/>
</dbReference>
<accession>A0ABR8S8A1</accession>
<sequence>MANSERVATAAHLHVALRRKAGRVTDTDWMAENDDYAREVVRVARAKAREDGDAQLADLASKLEALLPTGAQPASPSVPPLAQRASRNLRESNAPGAGDAERYIGGLR</sequence>
<dbReference type="RefSeq" id="WP_191722110.1">
    <property type="nucleotide sequence ID" value="NZ_JACSQK010000002.1"/>
</dbReference>
<gene>
    <name evidence="2" type="ORF">H9646_04335</name>
</gene>
<keyword evidence="3" id="KW-1185">Reference proteome</keyword>
<comment type="caution">
    <text evidence="2">The sequence shown here is derived from an EMBL/GenBank/DDBJ whole genome shotgun (WGS) entry which is preliminary data.</text>
</comment>
<proteinExistence type="predicted"/>
<protein>
    <submittedName>
        <fullName evidence="2">Uncharacterized protein</fullName>
    </submittedName>
</protein>
<evidence type="ECO:0000313" key="3">
    <source>
        <dbReference type="Proteomes" id="UP000634919"/>
    </source>
</evidence>
<reference evidence="2 3" key="1">
    <citation type="submission" date="2020-08" db="EMBL/GenBank/DDBJ databases">
        <title>A Genomic Blueprint of the Chicken Gut Microbiome.</title>
        <authorList>
            <person name="Gilroy R."/>
            <person name="Ravi A."/>
            <person name="Getino M."/>
            <person name="Pursley I."/>
            <person name="Horton D.L."/>
            <person name="Alikhan N.-F."/>
            <person name="Baker D."/>
            <person name="Gharbi K."/>
            <person name="Hall N."/>
            <person name="Watson M."/>
            <person name="Adriaenssens E.M."/>
            <person name="Foster-Nyarko E."/>
            <person name="Jarju S."/>
            <person name="Secka A."/>
            <person name="Antonio M."/>
            <person name="Oren A."/>
            <person name="Chaudhuri R."/>
            <person name="La Ragione R.M."/>
            <person name="Hildebrand F."/>
            <person name="Pallen M.J."/>
        </authorList>
    </citation>
    <scope>NUCLEOTIDE SEQUENCE [LARGE SCALE GENOMIC DNA]</scope>
    <source>
        <strain evidence="2 3">Sa2CVA6</strain>
    </source>
</reference>
<organism evidence="2 3">
    <name type="scientific">Comamonas avium</name>
    <dbReference type="NCBI Taxonomy" id="2762231"/>
    <lineage>
        <taxon>Bacteria</taxon>
        <taxon>Pseudomonadati</taxon>
        <taxon>Pseudomonadota</taxon>
        <taxon>Betaproteobacteria</taxon>
        <taxon>Burkholderiales</taxon>
        <taxon>Comamonadaceae</taxon>
        <taxon>Comamonas</taxon>
    </lineage>
</organism>